<name>A0A9X2B866_9SPHI</name>
<feature type="domain" description="Histidine kinase" evidence="7">
    <location>
        <begin position="334"/>
        <end position="548"/>
    </location>
</feature>
<evidence type="ECO:0000256" key="2">
    <source>
        <dbReference type="ARBA" id="ARBA00012438"/>
    </source>
</evidence>
<keyword evidence="9" id="KW-1185">Reference proteome</keyword>
<feature type="transmembrane region" description="Helical" evidence="6">
    <location>
        <begin position="12"/>
        <end position="32"/>
    </location>
</feature>
<dbReference type="InterPro" id="IPR004358">
    <property type="entry name" value="Sig_transdc_His_kin-like_C"/>
</dbReference>
<dbReference type="EMBL" id="JALJEJ010000001">
    <property type="protein sequence ID" value="MCJ8208395.1"/>
    <property type="molecule type" value="Genomic_DNA"/>
</dbReference>
<keyword evidence="6" id="KW-0472">Membrane</keyword>
<evidence type="ECO:0000259" key="7">
    <source>
        <dbReference type="PROSITE" id="PS50109"/>
    </source>
</evidence>
<dbReference type="GO" id="GO:0009927">
    <property type="term" value="F:histidine phosphotransfer kinase activity"/>
    <property type="evidence" value="ECO:0007669"/>
    <property type="project" value="TreeGrafter"/>
</dbReference>
<dbReference type="InterPro" id="IPR003661">
    <property type="entry name" value="HisK_dim/P_dom"/>
</dbReference>
<keyword evidence="6" id="KW-1133">Transmembrane helix</keyword>
<sequence length="552" mass="61172">MTTRDNLTGIINRLLIIFLLFSLIVTAGSFILRHSITTRLDKLSGQLNAPSPQNRISALLLDLDMAENSFQKASSNGDAKYLTDYQKKTDNIFREISAITEHYRSQSASNLPESREQLARILAQKLEISAQLFKLRTSFDSLVRVTTIERLHQKSLTTPKGQKEEIQTDSVITTHKEASKSGFFSRLKDAFRGTQSVKVITLRKKSKATNDLSEKQARALLAELGSQYGRLAQSGQALVLANLNLLTSLRQLVGQLQDIDRISSQRSREATLKAYASATRDLNTFSGIALAAMLVFIFLLLVYVRRATWAERRIRVETKRAIQLAGQKSEILAIMSHEIRNKLMAINGAVYTLKRIGLSQQQEQKVNTINLASGLVLETVNNVLDASKLEQGYAESRKSGPFVPGNAIADAVEAMRFMAENKNISLTLQQDTSTAATIIGDSFRLKQVMLNLLSNAIKYTEIGGVAVKSELTNEYVLKVEVKDTGAGISKNQQDRLFTPYYQAEGHKPGTGLGLYLCREIIIKQGGEITLESEPGKGTTITFSIPYETSDTQ</sequence>
<dbReference type="SUPFAM" id="SSF55874">
    <property type="entry name" value="ATPase domain of HSP90 chaperone/DNA topoisomerase II/histidine kinase"/>
    <property type="match status" value="1"/>
</dbReference>
<dbReference type="Gene3D" id="1.10.287.130">
    <property type="match status" value="1"/>
</dbReference>
<dbReference type="PRINTS" id="PR00344">
    <property type="entry name" value="BCTRLSENSOR"/>
</dbReference>
<dbReference type="Gene3D" id="3.30.565.10">
    <property type="entry name" value="Histidine kinase-like ATPase, C-terminal domain"/>
    <property type="match status" value="1"/>
</dbReference>
<comment type="caution">
    <text evidence="8">The sequence shown here is derived from an EMBL/GenBank/DDBJ whole genome shotgun (WGS) entry which is preliminary data.</text>
</comment>
<keyword evidence="3" id="KW-0597">Phosphoprotein</keyword>
<evidence type="ECO:0000256" key="5">
    <source>
        <dbReference type="ARBA" id="ARBA00022777"/>
    </source>
</evidence>
<dbReference type="EC" id="2.7.13.3" evidence="2"/>
<dbReference type="PANTHER" id="PTHR43047:SF72">
    <property type="entry name" value="OSMOSENSING HISTIDINE PROTEIN KINASE SLN1"/>
    <property type="match status" value="1"/>
</dbReference>
<dbReference type="InterPro" id="IPR005467">
    <property type="entry name" value="His_kinase_dom"/>
</dbReference>
<dbReference type="GO" id="GO:0000155">
    <property type="term" value="F:phosphorelay sensor kinase activity"/>
    <property type="evidence" value="ECO:0007669"/>
    <property type="project" value="InterPro"/>
</dbReference>
<dbReference type="GO" id="GO:0005886">
    <property type="term" value="C:plasma membrane"/>
    <property type="evidence" value="ECO:0007669"/>
    <property type="project" value="TreeGrafter"/>
</dbReference>
<evidence type="ECO:0000256" key="1">
    <source>
        <dbReference type="ARBA" id="ARBA00000085"/>
    </source>
</evidence>
<reference evidence="8" key="1">
    <citation type="submission" date="2022-04" db="EMBL/GenBank/DDBJ databases">
        <title>Mucilaginibacter sp. RS28 isolated from freshwater.</title>
        <authorList>
            <person name="Ko S.-R."/>
        </authorList>
    </citation>
    <scope>NUCLEOTIDE SEQUENCE</scope>
    <source>
        <strain evidence="8">RS28</strain>
    </source>
</reference>
<dbReference type="CDD" id="cd16922">
    <property type="entry name" value="HATPase_EvgS-ArcB-TorS-like"/>
    <property type="match status" value="1"/>
</dbReference>
<feature type="transmembrane region" description="Helical" evidence="6">
    <location>
        <begin position="285"/>
        <end position="304"/>
    </location>
</feature>
<evidence type="ECO:0000256" key="6">
    <source>
        <dbReference type="SAM" id="Phobius"/>
    </source>
</evidence>
<accession>A0A9X2B866</accession>
<dbReference type="InterPro" id="IPR036097">
    <property type="entry name" value="HisK_dim/P_sf"/>
</dbReference>
<dbReference type="CDD" id="cd00082">
    <property type="entry name" value="HisKA"/>
    <property type="match status" value="1"/>
</dbReference>
<gene>
    <name evidence="8" type="ORF">MUY27_01655</name>
</gene>
<dbReference type="SUPFAM" id="SSF47384">
    <property type="entry name" value="Homodimeric domain of signal transducing histidine kinase"/>
    <property type="match status" value="1"/>
</dbReference>
<dbReference type="SMART" id="SM00387">
    <property type="entry name" value="HATPase_c"/>
    <property type="match status" value="1"/>
</dbReference>
<organism evidence="8 9">
    <name type="scientific">Mucilaginibacter straminoryzae</name>
    <dbReference type="NCBI Taxonomy" id="2932774"/>
    <lineage>
        <taxon>Bacteria</taxon>
        <taxon>Pseudomonadati</taxon>
        <taxon>Bacteroidota</taxon>
        <taxon>Sphingobacteriia</taxon>
        <taxon>Sphingobacteriales</taxon>
        <taxon>Sphingobacteriaceae</taxon>
        <taxon>Mucilaginibacter</taxon>
    </lineage>
</organism>
<dbReference type="RefSeq" id="WP_245128225.1">
    <property type="nucleotide sequence ID" value="NZ_JALJEJ010000001.1"/>
</dbReference>
<dbReference type="InterPro" id="IPR036890">
    <property type="entry name" value="HATPase_C_sf"/>
</dbReference>
<dbReference type="PANTHER" id="PTHR43047">
    <property type="entry name" value="TWO-COMPONENT HISTIDINE PROTEIN KINASE"/>
    <property type="match status" value="1"/>
</dbReference>
<evidence type="ECO:0000256" key="3">
    <source>
        <dbReference type="ARBA" id="ARBA00022553"/>
    </source>
</evidence>
<evidence type="ECO:0000313" key="9">
    <source>
        <dbReference type="Proteomes" id="UP001139450"/>
    </source>
</evidence>
<dbReference type="InterPro" id="IPR003594">
    <property type="entry name" value="HATPase_dom"/>
</dbReference>
<keyword evidence="5 8" id="KW-0418">Kinase</keyword>
<dbReference type="PROSITE" id="PS50109">
    <property type="entry name" value="HIS_KIN"/>
    <property type="match status" value="1"/>
</dbReference>
<keyword evidence="6" id="KW-0812">Transmembrane</keyword>
<proteinExistence type="predicted"/>
<comment type="catalytic activity">
    <reaction evidence="1">
        <text>ATP + protein L-histidine = ADP + protein N-phospho-L-histidine.</text>
        <dbReference type="EC" id="2.7.13.3"/>
    </reaction>
</comment>
<dbReference type="Pfam" id="PF00512">
    <property type="entry name" value="HisKA"/>
    <property type="match status" value="1"/>
</dbReference>
<dbReference type="Pfam" id="PF02518">
    <property type="entry name" value="HATPase_c"/>
    <property type="match status" value="1"/>
</dbReference>
<dbReference type="AlphaFoldDB" id="A0A9X2B866"/>
<keyword evidence="4" id="KW-0808">Transferase</keyword>
<dbReference type="SMART" id="SM00388">
    <property type="entry name" value="HisKA"/>
    <property type="match status" value="1"/>
</dbReference>
<evidence type="ECO:0000256" key="4">
    <source>
        <dbReference type="ARBA" id="ARBA00022679"/>
    </source>
</evidence>
<evidence type="ECO:0000313" key="8">
    <source>
        <dbReference type="EMBL" id="MCJ8208395.1"/>
    </source>
</evidence>
<dbReference type="Proteomes" id="UP001139450">
    <property type="component" value="Unassembled WGS sequence"/>
</dbReference>
<protein>
    <recommendedName>
        <fullName evidence="2">histidine kinase</fullName>
        <ecNumber evidence="2">2.7.13.3</ecNumber>
    </recommendedName>
</protein>